<dbReference type="CDD" id="cd03495">
    <property type="entry name" value="SQR_TypeC_SdhD_like"/>
    <property type="match status" value="1"/>
</dbReference>
<protein>
    <recommendedName>
        <fullName evidence="6">Succinate dehydrogenase hydrophobic membrane anchor subunit</fullName>
    </recommendedName>
</protein>
<evidence type="ECO:0000256" key="11">
    <source>
        <dbReference type="ARBA" id="ARBA00022723"/>
    </source>
</evidence>
<comment type="function">
    <text evidence="2">Membrane-anchoring subunit of succinate dehydrogenase (SDH).</text>
</comment>
<keyword evidence="8" id="KW-0816">Tricarboxylic acid cycle</keyword>
<comment type="cofactor">
    <cofactor evidence="1">
        <name>heme</name>
        <dbReference type="ChEBI" id="CHEBI:30413"/>
    </cofactor>
</comment>
<dbReference type="Gene3D" id="1.20.1300.10">
    <property type="entry name" value="Fumarate reductase/succinate dehydrogenase, transmembrane subunit"/>
    <property type="match status" value="1"/>
</dbReference>
<evidence type="ECO:0000256" key="3">
    <source>
        <dbReference type="ARBA" id="ARBA00004141"/>
    </source>
</evidence>
<comment type="subunit">
    <text evidence="5">Part of an enzyme complex containing four subunits: a flavoprotein, an iron-sulfur protein, plus two membrane-anchoring proteins, SdhC and SdhD.</text>
</comment>
<accession>A0ABV7H0C5</accession>
<evidence type="ECO:0000256" key="9">
    <source>
        <dbReference type="ARBA" id="ARBA00022617"/>
    </source>
</evidence>
<dbReference type="InterPro" id="IPR034804">
    <property type="entry name" value="SQR/QFR_C/D"/>
</dbReference>
<gene>
    <name evidence="17" type="primary">sdhD</name>
    <name evidence="17" type="ORF">ACFOGP_23385</name>
</gene>
<reference evidence="18" key="1">
    <citation type="journal article" date="2019" name="Int. J. Syst. Evol. Microbiol.">
        <title>The Global Catalogue of Microorganisms (GCM) 10K type strain sequencing project: providing services to taxonomists for standard genome sequencing and annotation.</title>
        <authorList>
            <consortium name="The Broad Institute Genomics Platform"/>
            <consortium name="The Broad Institute Genome Sequencing Center for Infectious Disease"/>
            <person name="Wu L."/>
            <person name="Ma J."/>
        </authorList>
    </citation>
    <scope>NUCLEOTIDE SEQUENCE [LARGE SCALE GENOMIC DNA]</scope>
    <source>
        <strain evidence="18">KCTC 52366</strain>
    </source>
</reference>
<keyword evidence="15 16" id="KW-0472">Membrane</keyword>
<evidence type="ECO:0000256" key="15">
    <source>
        <dbReference type="ARBA" id="ARBA00023136"/>
    </source>
</evidence>
<organism evidence="17 18">
    <name type="scientific">Psychromarinibacter halotolerans</name>
    <dbReference type="NCBI Taxonomy" id="1775175"/>
    <lineage>
        <taxon>Bacteria</taxon>
        <taxon>Pseudomonadati</taxon>
        <taxon>Pseudomonadota</taxon>
        <taxon>Alphaproteobacteria</taxon>
        <taxon>Rhodobacterales</taxon>
        <taxon>Paracoccaceae</taxon>
        <taxon>Psychromarinibacter</taxon>
    </lineage>
</organism>
<evidence type="ECO:0000256" key="14">
    <source>
        <dbReference type="ARBA" id="ARBA00023004"/>
    </source>
</evidence>
<evidence type="ECO:0000313" key="17">
    <source>
        <dbReference type="EMBL" id="MFC3145685.1"/>
    </source>
</evidence>
<comment type="subcellular location">
    <subcellularLocation>
        <location evidence="3">Membrane</location>
        <topology evidence="3">Multi-pass membrane protein</topology>
    </subcellularLocation>
</comment>
<dbReference type="SUPFAM" id="SSF81343">
    <property type="entry name" value="Fumarate reductase respiratory complex transmembrane subunits"/>
    <property type="match status" value="1"/>
</dbReference>
<comment type="caution">
    <text evidence="17">The sequence shown here is derived from an EMBL/GenBank/DDBJ whole genome shotgun (WGS) entry which is preliminary data.</text>
</comment>
<keyword evidence="10 16" id="KW-0812">Transmembrane</keyword>
<keyword evidence="14" id="KW-0408">Iron</keyword>
<evidence type="ECO:0000256" key="4">
    <source>
        <dbReference type="ARBA" id="ARBA00005163"/>
    </source>
</evidence>
<evidence type="ECO:0000256" key="16">
    <source>
        <dbReference type="SAM" id="Phobius"/>
    </source>
</evidence>
<evidence type="ECO:0000256" key="5">
    <source>
        <dbReference type="ARBA" id="ARBA00011558"/>
    </source>
</evidence>
<dbReference type="NCBIfam" id="TIGR02968">
    <property type="entry name" value="succ_dehyd_anc"/>
    <property type="match status" value="1"/>
</dbReference>
<comment type="pathway">
    <text evidence="4">Carbohydrate metabolism; tricarboxylic acid cycle.</text>
</comment>
<feature type="transmembrane region" description="Helical" evidence="16">
    <location>
        <begin position="24"/>
        <end position="45"/>
    </location>
</feature>
<dbReference type="EMBL" id="JBHRTB010000010">
    <property type="protein sequence ID" value="MFC3145685.1"/>
    <property type="molecule type" value="Genomic_DNA"/>
</dbReference>
<evidence type="ECO:0000256" key="6">
    <source>
        <dbReference type="ARBA" id="ARBA00019425"/>
    </source>
</evidence>
<dbReference type="Pfam" id="PF01127">
    <property type="entry name" value="Sdh_cyt"/>
    <property type="match status" value="1"/>
</dbReference>
<dbReference type="RefSeq" id="WP_275632636.1">
    <property type="nucleotide sequence ID" value="NZ_JARGYD010000003.1"/>
</dbReference>
<keyword evidence="12" id="KW-0249">Electron transport</keyword>
<evidence type="ECO:0000256" key="1">
    <source>
        <dbReference type="ARBA" id="ARBA00001971"/>
    </source>
</evidence>
<evidence type="ECO:0000256" key="8">
    <source>
        <dbReference type="ARBA" id="ARBA00022532"/>
    </source>
</evidence>
<dbReference type="InterPro" id="IPR014312">
    <property type="entry name" value="Succ_DH_anchor"/>
</dbReference>
<dbReference type="Proteomes" id="UP001595632">
    <property type="component" value="Unassembled WGS sequence"/>
</dbReference>
<sequence>MRYLTARKRAEGKGAAHHGTEHHWYMTVSGAGLALLVPIFIFIFGRALGGSYEEVVATFARPFPAIITGLVLVVGLRHFVSGFTMMVEDYTHGSTRKLLVIGVITVSYFLMAAGLFALAKLAL</sequence>
<keyword evidence="13 16" id="KW-1133">Transmembrane helix</keyword>
<keyword evidence="9" id="KW-0349">Heme</keyword>
<evidence type="ECO:0000313" key="18">
    <source>
        <dbReference type="Proteomes" id="UP001595632"/>
    </source>
</evidence>
<name>A0ABV7H0C5_9RHOB</name>
<evidence type="ECO:0000256" key="10">
    <source>
        <dbReference type="ARBA" id="ARBA00022692"/>
    </source>
</evidence>
<feature type="transmembrane region" description="Helical" evidence="16">
    <location>
        <begin position="65"/>
        <end position="86"/>
    </location>
</feature>
<evidence type="ECO:0000256" key="2">
    <source>
        <dbReference type="ARBA" id="ARBA00004050"/>
    </source>
</evidence>
<keyword evidence="18" id="KW-1185">Reference proteome</keyword>
<proteinExistence type="predicted"/>
<evidence type="ECO:0000256" key="12">
    <source>
        <dbReference type="ARBA" id="ARBA00022982"/>
    </source>
</evidence>
<keyword evidence="11" id="KW-0479">Metal-binding</keyword>
<evidence type="ECO:0000256" key="13">
    <source>
        <dbReference type="ARBA" id="ARBA00022989"/>
    </source>
</evidence>
<keyword evidence="7" id="KW-0813">Transport</keyword>
<evidence type="ECO:0000256" key="7">
    <source>
        <dbReference type="ARBA" id="ARBA00022448"/>
    </source>
</evidence>
<dbReference type="InterPro" id="IPR000701">
    <property type="entry name" value="SuccDH_FuR_B_TM-su"/>
</dbReference>
<feature type="transmembrane region" description="Helical" evidence="16">
    <location>
        <begin position="98"/>
        <end position="119"/>
    </location>
</feature>